<protein>
    <submittedName>
        <fullName evidence="1">Uncharacterized protein</fullName>
    </submittedName>
</protein>
<dbReference type="Proteomes" id="UP001177260">
    <property type="component" value="Unassembled WGS sequence"/>
</dbReference>
<comment type="caution">
    <text evidence="1">The sequence shown here is derived from an EMBL/GenBank/DDBJ whole genome shotgun (WGS) entry which is preliminary data.</text>
</comment>
<proteinExistence type="predicted"/>
<dbReference type="EMBL" id="JAOPJF010000013">
    <property type="protein sequence ID" value="KAK1147246.1"/>
    <property type="molecule type" value="Genomic_DNA"/>
</dbReference>
<reference evidence="1 2" key="1">
    <citation type="journal article" date="2023" name="ACS Omega">
        <title>Identification of the Neoaspergillic Acid Biosynthesis Gene Cluster by Establishing an In Vitro CRISPR-Ribonucleoprotein Genetic System in Aspergillus melleus.</title>
        <authorList>
            <person name="Yuan B."/>
            <person name="Grau M.F."/>
            <person name="Murata R.M."/>
            <person name="Torok T."/>
            <person name="Venkateswaran K."/>
            <person name="Stajich J.E."/>
            <person name="Wang C.C.C."/>
        </authorList>
    </citation>
    <scope>NUCLEOTIDE SEQUENCE [LARGE SCALE GENOMIC DNA]</scope>
    <source>
        <strain evidence="1 2">IMV 1140</strain>
    </source>
</reference>
<evidence type="ECO:0000313" key="2">
    <source>
        <dbReference type="Proteomes" id="UP001177260"/>
    </source>
</evidence>
<keyword evidence="2" id="KW-1185">Reference proteome</keyword>
<gene>
    <name evidence="1" type="ORF">N8T08_001985</name>
</gene>
<evidence type="ECO:0000313" key="1">
    <source>
        <dbReference type="EMBL" id="KAK1147246.1"/>
    </source>
</evidence>
<name>A0ACC3BAE0_9EURO</name>
<sequence>MTVLGFVQRATTQCSLLLCATLFVFGCGAAMAMPAMMTEISKAVEAVEAHHPGPVPTTCTTIVGSELAHIEDALTLDSLAGKGKYTRLWEGWLEQFMVPGQGRALLVSSGISALKMAACSQTFGRETSSSYSDLDDATMNMDAGLIQAAITPKMRVIVPVACNMDAIMAIARRHQLIVCEDVAMAFQEKENFTAAGQGGALLINNPALIARAETIYNQGHRPRPVLRGEVDRHQWLDLGFNATLSEVQAAFLFAQLQAVETINGRRRQIWQECHTRLAPLVDKGHLSLPHVPAGTTHKANVLYVRLADASQRPATIEHLREAKVHAHAQFMPLHSSPYGRAQGRLSGAGRVTTLASAQLLLLPVHLSLSDEELGVVVRAVFAFWGEDASDGLC</sequence>
<organism evidence="1 2">
    <name type="scientific">Aspergillus melleus</name>
    <dbReference type="NCBI Taxonomy" id="138277"/>
    <lineage>
        <taxon>Eukaryota</taxon>
        <taxon>Fungi</taxon>
        <taxon>Dikarya</taxon>
        <taxon>Ascomycota</taxon>
        <taxon>Pezizomycotina</taxon>
        <taxon>Eurotiomycetes</taxon>
        <taxon>Eurotiomycetidae</taxon>
        <taxon>Eurotiales</taxon>
        <taxon>Aspergillaceae</taxon>
        <taxon>Aspergillus</taxon>
        <taxon>Aspergillus subgen. Circumdati</taxon>
    </lineage>
</organism>
<accession>A0ACC3BAE0</accession>